<name>A0A926ICC9_9FIRM</name>
<comment type="caution">
    <text evidence="7">The sequence shown here is derived from an EMBL/GenBank/DDBJ whole genome shotgun (WGS) entry which is preliminary data.</text>
</comment>
<dbReference type="InterPro" id="IPR001733">
    <property type="entry name" value="Peptidase_S26B"/>
</dbReference>
<reference evidence="7" key="1">
    <citation type="submission" date="2020-08" db="EMBL/GenBank/DDBJ databases">
        <title>Genome public.</title>
        <authorList>
            <person name="Liu C."/>
            <person name="Sun Q."/>
        </authorList>
    </citation>
    <scope>NUCLEOTIDE SEQUENCE</scope>
    <source>
        <strain evidence="7">NSJ-54</strain>
    </source>
</reference>
<gene>
    <name evidence="7" type="ORF">H8709_10315</name>
</gene>
<evidence type="ECO:0000256" key="1">
    <source>
        <dbReference type="ARBA" id="ARBA00004370"/>
    </source>
</evidence>
<dbReference type="Proteomes" id="UP000660861">
    <property type="component" value="Unassembled WGS sequence"/>
</dbReference>
<comment type="subcellular location">
    <subcellularLocation>
        <location evidence="1">Membrane</location>
    </subcellularLocation>
</comment>
<dbReference type="EC" id="3.4.21.89" evidence="5"/>
<protein>
    <recommendedName>
        <fullName evidence="5">Signal peptidase I</fullName>
        <ecNumber evidence="5">3.4.21.89</ecNumber>
    </recommendedName>
</protein>
<keyword evidence="3 6" id="KW-1133">Transmembrane helix</keyword>
<dbReference type="GO" id="GO:0009003">
    <property type="term" value="F:signal peptidase activity"/>
    <property type="evidence" value="ECO:0007669"/>
    <property type="project" value="UniProtKB-EC"/>
</dbReference>
<dbReference type="GO" id="GO:0004252">
    <property type="term" value="F:serine-type endopeptidase activity"/>
    <property type="evidence" value="ECO:0007669"/>
    <property type="project" value="UniProtKB-UniRule"/>
</dbReference>
<evidence type="ECO:0000256" key="5">
    <source>
        <dbReference type="NCBIfam" id="TIGR02228"/>
    </source>
</evidence>
<keyword evidence="4 6" id="KW-0472">Membrane</keyword>
<evidence type="ECO:0000256" key="3">
    <source>
        <dbReference type="ARBA" id="ARBA00022989"/>
    </source>
</evidence>
<dbReference type="PRINTS" id="PR00728">
    <property type="entry name" value="SIGNALPTASE"/>
</dbReference>
<organism evidence="7 8">
    <name type="scientific">Zongyangia hominis</name>
    <dbReference type="NCBI Taxonomy" id="2763677"/>
    <lineage>
        <taxon>Bacteria</taxon>
        <taxon>Bacillati</taxon>
        <taxon>Bacillota</taxon>
        <taxon>Clostridia</taxon>
        <taxon>Eubacteriales</taxon>
        <taxon>Oscillospiraceae</taxon>
        <taxon>Zongyangia</taxon>
    </lineage>
</organism>
<dbReference type="SUPFAM" id="SSF51306">
    <property type="entry name" value="LexA/Signal peptidase"/>
    <property type="match status" value="1"/>
</dbReference>
<dbReference type="InterPro" id="IPR036286">
    <property type="entry name" value="LexA/Signal_pep-like_sf"/>
</dbReference>
<accession>A0A926ICC9</accession>
<keyword evidence="8" id="KW-1185">Reference proteome</keyword>
<evidence type="ECO:0000256" key="4">
    <source>
        <dbReference type="ARBA" id="ARBA00023136"/>
    </source>
</evidence>
<dbReference type="CDD" id="cd06530">
    <property type="entry name" value="S26_SPase_I"/>
    <property type="match status" value="1"/>
</dbReference>
<evidence type="ECO:0000313" key="8">
    <source>
        <dbReference type="Proteomes" id="UP000660861"/>
    </source>
</evidence>
<sequence length="210" mass="23163">MDKKKDKTTGRASMIISIILCVLFVPVILINTVMIVKTYTQPAHIPGIFGIKPVIVLSGSMAPEFDTNSLIFVKQTDTAALKAGDIICYLSDGAAITHRIEEVVTQDGQTRYITKGDANNTSDRLAVSPQQVEGVYIGHIAGLGGFAMFMQSTTGMILFIVLPILLYLAWDIFRRTQESKREKARTAQLEVELAKLRESQAEETDLSVKR</sequence>
<evidence type="ECO:0000256" key="2">
    <source>
        <dbReference type="ARBA" id="ARBA00022692"/>
    </source>
</evidence>
<evidence type="ECO:0000313" key="7">
    <source>
        <dbReference type="EMBL" id="MBC8571218.1"/>
    </source>
</evidence>
<evidence type="ECO:0000256" key="6">
    <source>
        <dbReference type="SAM" id="Phobius"/>
    </source>
</evidence>
<dbReference type="InterPro" id="IPR019533">
    <property type="entry name" value="Peptidase_S26"/>
</dbReference>
<dbReference type="PANTHER" id="PTHR10806:SF6">
    <property type="entry name" value="SIGNAL PEPTIDASE COMPLEX CATALYTIC SUBUNIT SEC11"/>
    <property type="match status" value="1"/>
</dbReference>
<dbReference type="GO" id="GO:0016020">
    <property type="term" value="C:membrane"/>
    <property type="evidence" value="ECO:0007669"/>
    <property type="project" value="UniProtKB-SubCell"/>
</dbReference>
<feature type="transmembrane region" description="Helical" evidence="6">
    <location>
        <begin position="155"/>
        <end position="173"/>
    </location>
</feature>
<keyword evidence="7" id="KW-0378">Hydrolase</keyword>
<keyword evidence="2 6" id="KW-0812">Transmembrane</keyword>
<dbReference type="NCBIfam" id="TIGR02228">
    <property type="entry name" value="sigpep_I_arch"/>
    <property type="match status" value="1"/>
</dbReference>
<dbReference type="GO" id="GO:0006465">
    <property type="term" value="P:signal peptide processing"/>
    <property type="evidence" value="ECO:0007669"/>
    <property type="project" value="UniProtKB-UniRule"/>
</dbReference>
<proteinExistence type="predicted"/>
<dbReference type="EMBL" id="JACRTC010000008">
    <property type="protein sequence ID" value="MBC8571218.1"/>
    <property type="molecule type" value="Genomic_DNA"/>
</dbReference>
<feature type="transmembrane region" description="Helical" evidence="6">
    <location>
        <begin position="12"/>
        <end position="36"/>
    </location>
</feature>
<dbReference type="RefSeq" id="WP_262398300.1">
    <property type="nucleotide sequence ID" value="NZ_JACRTC010000008.1"/>
</dbReference>
<dbReference type="AlphaFoldDB" id="A0A926ICC9"/>
<dbReference type="PANTHER" id="PTHR10806">
    <property type="entry name" value="SIGNAL PEPTIDASE COMPLEX CATALYTIC SUBUNIT SEC11"/>
    <property type="match status" value="1"/>
</dbReference>